<dbReference type="InterPro" id="IPR011528">
    <property type="entry name" value="NERD"/>
</dbReference>
<dbReference type="EMBL" id="BKCM01000023">
    <property type="protein sequence ID" value="GER02259.1"/>
    <property type="molecule type" value="Genomic_DNA"/>
</dbReference>
<protein>
    <submittedName>
        <fullName evidence="2">Prepilin peptidase</fullName>
    </submittedName>
</protein>
<evidence type="ECO:0000313" key="3">
    <source>
        <dbReference type="Proteomes" id="UP000325187"/>
    </source>
</evidence>
<comment type="caution">
    <text evidence="2">The sequence shown here is derived from an EMBL/GenBank/DDBJ whole genome shotgun (WGS) entry which is preliminary data.</text>
</comment>
<gene>
    <name evidence="2" type="ORF">JCM17845_28820</name>
</gene>
<accession>A0A5A7N5C0</accession>
<dbReference type="Proteomes" id="UP000325187">
    <property type="component" value="Unassembled WGS sequence"/>
</dbReference>
<organism evidence="2 3">
    <name type="scientific">Iodidimonas gelatinilytica</name>
    <dbReference type="NCBI Taxonomy" id="1236966"/>
    <lineage>
        <taxon>Bacteria</taxon>
        <taxon>Pseudomonadati</taxon>
        <taxon>Pseudomonadota</taxon>
        <taxon>Alphaproteobacteria</taxon>
        <taxon>Iodidimonadales</taxon>
        <taxon>Iodidimonadaceae</taxon>
        <taxon>Iodidimonas</taxon>
    </lineage>
</organism>
<dbReference type="AlphaFoldDB" id="A0A5A7N5C0"/>
<feature type="domain" description="NERD" evidence="1">
    <location>
        <begin position="307"/>
        <end position="398"/>
    </location>
</feature>
<evidence type="ECO:0000313" key="2">
    <source>
        <dbReference type="EMBL" id="GER02259.1"/>
    </source>
</evidence>
<evidence type="ECO:0000259" key="1">
    <source>
        <dbReference type="Pfam" id="PF08378"/>
    </source>
</evidence>
<sequence>MTPFQTSRSEQEVFDDLGVLCGSPSFIHVLAYLSCRDNLVTYDGDMTSEVMAASYARGRTVRTEFSTLMGLMLKHPIEFCLPAPSDMPVMINKTEILLKELRACFNQPMIEAFKGRLAAQQAGLSVDEASLFSRGDVLREPIFYGGDSAYSFQYRDLALDRYAKDDDWLHANKGFRVADGHAIAGALTRLHNRKVQTINGMRRLDPSQWTTLPGFTSSLEEIASEAGITPKSASAVLAALTAPEPPTNAGFKTLGDFNIANACPILRSPSGDYVSFDTYRVVEALYDSPFYWMAADKAYKDTAFTHRGAFTEDFVARRLAAVFGAANVHRNVNIVRNGSRVSEIDVLVVFADRAVVIQCKSKKLTLEARKGNDLQLRDDFKKSVQDAYDQAYLCAKSLGDPDVKFVGQDGAEVSLSALREIYPVCVVSDHYPALTVQAREFLMFQTDDKIQPPLITDVFLIDVLAEMLTSPLRLLSYINRRVNYARRIHSVSELTILGYHLQQNLWIDKNVGMVALDESLATELDTAMQVRRESLIGARTPDGVLTCMDGTLVGRILKAIENCAEPAWWIWVSCF</sequence>
<reference evidence="2 3" key="1">
    <citation type="submission" date="2019-09" db="EMBL/GenBank/DDBJ databases">
        <title>NBRP : Genome information of microbial organism related human and environment.</title>
        <authorList>
            <person name="Hattori M."/>
            <person name="Oshima K."/>
            <person name="Inaba H."/>
            <person name="Suda W."/>
            <person name="Sakamoto M."/>
            <person name="Iino T."/>
            <person name="Kitahara M."/>
            <person name="Oshida Y."/>
            <person name="Iida T."/>
            <person name="Kudo T."/>
            <person name="Itoh T."/>
            <person name="Ohkuma M."/>
        </authorList>
    </citation>
    <scope>NUCLEOTIDE SEQUENCE [LARGE SCALE GENOMIC DNA]</scope>
    <source>
        <strain evidence="2 3">Mie-1</strain>
    </source>
</reference>
<dbReference type="Pfam" id="PF08378">
    <property type="entry name" value="NERD"/>
    <property type="match status" value="1"/>
</dbReference>
<proteinExistence type="predicted"/>
<keyword evidence="3" id="KW-1185">Reference proteome</keyword>
<dbReference type="RefSeq" id="WP_210432729.1">
    <property type="nucleotide sequence ID" value="NZ_BKCM01000023.1"/>
</dbReference>
<name>A0A5A7N5C0_9PROT</name>